<reference evidence="1" key="1">
    <citation type="submission" date="2023-03" db="EMBL/GenBank/DDBJ databases">
        <title>Multiphase analysis and comparison of six strains from genera Psychromarinibacter, Lutimaribacter, and Maritimibacter, including a novel species: Psychromarinibacter sediminicola sp. nov.</title>
        <authorList>
            <person name="Wang Y.-H."/>
            <person name="Ye M.-Q."/>
            <person name="Du Z.-J."/>
        </authorList>
    </citation>
    <scope>NUCLEOTIDE SEQUENCE</scope>
    <source>
        <strain evidence="1">C21-152</strain>
    </source>
</reference>
<dbReference type="PANTHER" id="PTHR30143:SF0">
    <property type="entry name" value="2-KETO-4-PENTENOATE HYDRATASE"/>
    <property type="match status" value="1"/>
</dbReference>
<evidence type="ECO:0000313" key="2">
    <source>
        <dbReference type="Proteomes" id="UP001220964"/>
    </source>
</evidence>
<comment type="caution">
    <text evidence="1">The sequence shown here is derived from an EMBL/GenBank/DDBJ whole genome shotgun (WGS) entry which is preliminary data.</text>
</comment>
<keyword evidence="2" id="KW-1185">Reference proteome</keyword>
<dbReference type="InterPro" id="IPR036663">
    <property type="entry name" value="Fumarylacetoacetase_C_sf"/>
</dbReference>
<dbReference type="AlphaFoldDB" id="A0AAE3NSH0"/>
<dbReference type="EMBL" id="JARGYC010000005">
    <property type="protein sequence ID" value="MDF0599732.1"/>
    <property type="molecule type" value="Genomic_DNA"/>
</dbReference>
<dbReference type="InterPro" id="IPR050772">
    <property type="entry name" value="Hydratase-Decarb/MhpD_sf"/>
</dbReference>
<dbReference type="GO" id="GO:0005737">
    <property type="term" value="C:cytoplasm"/>
    <property type="evidence" value="ECO:0007669"/>
    <property type="project" value="TreeGrafter"/>
</dbReference>
<gene>
    <name evidence="1" type="ORF">P1J78_03205</name>
</gene>
<dbReference type="RefSeq" id="WP_275565880.1">
    <property type="nucleotide sequence ID" value="NZ_JARGYC010000005.1"/>
</dbReference>
<dbReference type="Proteomes" id="UP001220964">
    <property type="component" value="Unassembled WGS sequence"/>
</dbReference>
<dbReference type="PANTHER" id="PTHR30143">
    <property type="entry name" value="ACID HYDRATASE"/>
    <property type="match status" value="1"/>
</dbReference>
<evidence type="ECO:0000313" key="1">
    <source>
        <dbReference type="EMBL" id="MDF0599732.1"/>
    </source>
</evidence>
<evidence type="ECO:0008006" key="3">
    <source>
        <dbReference type="Google" id="ProtNLM"/>
    </source>
</evidence>
<protein>
    <recommendedName>
        <fullName evidence="3">2-oxo-3-hexenedioate decarboxylase</fullName>
    </recommendedName>
</protein>
<dbReference type="GO" id="GO:0008684">
    <property type="term" value="F:2-oxopent-4-enoate hydratase activity"/>
    <property type="evidence" value="ECO:0007669"/>
    <property type="project" value="TreeGrafter"/>
</dbReference>
<dbReference type="Gene3D" id="3.90.850.10">
    <property type="entry name" value="Fumarylacetoacetase-like, C-terminal domain"/>
    <property type="match status" value="1"/>
</dbReference>
<sequence length="274" mass="28724">MPLPADRIASYAEDLLAARDAGRQVAPISEREPGFGMADAHAIAARIRTLRYASGEAPVGRKIGFTNRTLWESYGVAAPIWGDMYDDTVHRLGDGPARVALPALPEPRIEPEIAFGLTAGPEAGMDRAALLGCIGWVAHGFEIVTSVFPGWRFAAADTQAAFGLHGALFLGPRQKLSSLGADPAGVLSGLTLTLSGGDGIEAQGTGRDVLDGPVQALEHLLQELARVPEEPPLKAGDIVTTGTLTDAMPVKPGERWTTEIAGCDLPGLDVTFKG</sequence>
<accession>A0AAE3NSH0</accession>
<proteinExistence type="predicted"/>
<dbReference type="SUPFAM" id="SSF56529">
    <property type="entry name" value="FAH"/>
    <property type="match status" value="1"/>
</dbReference>
<name>A0AAE3NSH0_9RHOB</name>
<organism evidence="1 2">
    <name type="scientific">Psychromarinibacter sediminicola</name>
    <dbReference type="NCBI Taxonomy" id="3033385"/>
    <lineage>
        <taxon>Bacteria</taxon>
        <taxon>Pseudomonadati</taxon>
        <taxon>Pseudomonadota</taxon>
        <taxon>Alphaproteobacteria</taxon>
        <taxon>Rhodobacterales</taxon>
        <taxon>Paracoccaceae</taxon>
        <taxon>Psychromarinibacter</taxon>
    </lineage>
</organism>